<reference evidence="1 2" key="1">
    <citation type="submission" date="2018-09" db="EMBL/GenBank/DDBJ databases">
        <authorList>
            <person name="Wang X."/>
            <person name="Du Z."/>
        </authorList>
    </citation>
    <scope>NUCLEOTIDE SEQUENCE [LARGE SCALE GENOMIC DNA]</scope>
    <source>
        <strain evidence="1 2">N3</strain>
    </source>
</reference>
<sequence length="127" mass="14625">MHGKHLFEYAVIRLVPKVEREEFVNVGVVMCCKRQNYIKSQIELDEQKVQALDPEVDLELLKSYLDSFDKVCKGENSENPISLQDAASRFRWLTAARSSILQTSRPHSGFSEDLDQTLKSLFEQYVA</sequence>
<dbReference type="AlphaFoldDB" id="A0A418PU31"/>
<dbReference type="OrthoDB" id="9803207at2"/>
<gene>
    <name evidence="1" type="ORF">D0X99_04600</name>
</gene>
<accession>A0A418PU31</accession>
<proteinExistence type="predicted"/>
<organism evidence="1 2">
    <name type="scientific">Algoriphagus lacus</name>
    <dbReference type="NCBI Taxonomy" id="2056311"/>
    <lineage>
        <taxon>Bacteria</taxon>
        <taxon>Pseudomonadati</taxon>
        <taxon>Bacteroidota</taxon>
        <taxon>Cytophagia</taxon>
        <taxon>Cytophagales</taxon>
        <taxon>Cyclobacteriaceae</taxon>
        <taxon>Algoriphagus</taxon>
    </lineage>
</organism>
<evidence type="ECO:0000313" key="2">
    <source>
        <dbReference type="Proteomes" id="UP000283522"/>
    </source>
</evidence>
<dbReference type="EMBL" id="QXML01000002">
    <property type="protein sequence ID" value="RIW17049.1"/>
    <property type="molecule type" value="Genomic_DNA"/>
</dbReference>
<dbReference type="Pfam" id="PF11236">
    <property type="entry name" value="DUF3037"/>
    <property type="match status" value="1"/>
</dbReference>
<keyword evidence="2" id="KW-1185">Reference proteome</keyword>
<dbReference type="InterPro" id="IPR021398">
    <property type="entry name" value="DUF3037"/>
</dbReference>
<comment type="caution">
    <text evidence="1">The sequence shown here is derived from an EMBL/GenBank/DDBJ whole genome shotgun (WGS) entry which is preliminary data.</text>
</comment>
<name>A0A418PU31_9BACT</name>
<evidence type="ECO:0000313" key="1">
    <source>
        <dbReference type="EMBL" id="RIW17049.1"/>
    </source>
</evidence>
<dbReference type="Proteomes" id="UP000283522">
    <property type="component" value="Unassembled WGS sequence"/>
</dbReference>
<protein>
    <submittedName>
        <fullName evidence="1">DUF3037 domain-containing protein</fullName>
    </submittedName>
</protein>
<dbReference type="RefSeq" id="WP_119476487.1">
    <property type="nucleotide sequence ID" value="NZ_QXML01000002.1"/>
</dbReference>